<name>A0A928VTT9_9CYAN</name>
<dbReference type="PROSITE" id="PS00086">
    <property type="entry name" value="CYTOCHROME_P450"/>
    <property type="match status" value="1"/>
</dbReference>
<dbReference type="PANTHER" id="PTHR24305:SF166">
    <property type="entry name" value="CYTOCHROME P450 12A4, MITOCHONDRIAL-RELATED"/>
    <property type="match status" value="1"/>
</dbReference>
<dbReference type="Gene3D" id="1.10.630.10">
    <property type="entry name" value="Cytochrome P450"/>
    <property type="match status" value="1"/>
</dbReference>
<gene>
    <name evidence="5" type="ORF">IQ235_00110</name>
</gene>
<keyword evidence="3 4" id="KW-0408">Iron</keyword>
<dbReference type="PANTHER" id="PTHR24305">
    <property type="entry name" value="CYTOCHROME P450"/>
    <property type="match status" value="1"/>
</dbReference>
<dbReference type="InterPro" id="IPR001128">
    <property type="entry name" value="Cyt_P450"/>
</dbReference>
<dbReference type="InterPro" id="IPR002401">
    <property type="entry name" value="Cyt_P450_E_grp-I"/>
</dbReference>
<comment type="caution">
    <text evidence="5">The sequence shown here is derived from an EMBL/GenBank/DDBJ whole genome shotgun (WGS) entry which is preliminary data.</text>
</comment>
<dbReference type="EMBL" id="JADEXN010000001">
    <property type="protein sequence ID" value="MBE9039198.1"/>
    <property type="molecule type" value="Genomic_DNA"/>
</dbReference>
<protein>
    <submittedName>
        <fullName evidence="5">Cytochrome P450</fullName>
    </submittedName>
</protein>
<reference evidence="5" key="1">
    <citation type="submission" date="2020-10" db="EMBL/GenBank/DDBJ databases">
        <authorList>
            <person name="Castelo-Branco R."/>
            <person name="Eusebio N."/>
            <person name="Adriana R."/>
            <person name="Vieira A."/>
            <person name="Brugerolle De Fraissinette N."/>
            <person name="Rezende De Castro R."/>
            <person name="Schneider M.P."/>
            <person name="Vasconcelos V."/>
            <person name="Leao P.N."/>
        </authorList>
    </citation>
    <scope>NUCLEOTIDE SEQUENCE</scope>
    <source>
        <strain evidence="5">LEGE 11467</strain>
    </source>
</reference>
<dbReference type="InterPro" id="IPR036396">
    <property type="entry name" value="Cyt_P450_sf"/>
</dbReference>
<dbReference type="GO" id="GO:0005506">
    <property type="term" value="F:iron ion binding"/>
    <property type="evidence" value="ECO:0007669"/>
    <property type="project" value="InterPro"/>
</dbReference>
<organism evidence="5 6">
    <name type="scientific">Zarconia navalis LEGE 11467</name>
    <dbReference type="NCBI Taxonomy" id="1828826"/>
    <lineage>
        <taxon>Bacteria</taxon>
        <taxon>Bacillati</taxon>
        <taxon>Cyanobacteriota</taxon>
        <taxon>Cyanophyceae</taxon>
        <taxon>Oscillatoriophycideae</taxon>
        <taxon>Oscillatoriales</taxon>
        <taxon>Oscillatoriales incertae sedis</taxon>
        <taxon>Zarconia</taxon>
        <taxon>Zarconia navalis</taxon>
    </lineage>
</organism>
<accession>A0A928VTT9</accession>
<comment type="similarity">
    <text evidence="2 4">Belongs to the cytochrome P450 family.</text>
</comment>
<keyword evidence="4" id="KW-0503">Monooxygenase</keyword>
<evidence type="ECO:0000256" key="3">
    <source>
        <dbReference type="PIRSR" id="PIRSR602401-1"/>
    </source>
</evidence>
<dbReference type="AlphaFoldDB" id="A0A928VTT9"/>
<dbReference type="GO" id="GO:0020037">
    <property type="term" value="F:heme binding"/>
    <property type="evidence" value="ECO:0007669"/>
    <property type="project" value="InterPro"/>
</dbReference>
<evidence type="ECO:0000313" key="6">
    <source>
        <dbReference type="Proteomes" id="UP000621799"/>
    </source>
</evidence>
<evidence type="ECO:0000256" key="2">
    <source>
        <dbReference type="ARBA" id="ARBA00010617"/>
    </source>
</evidence>
<dbReference type="PRINTS" id="PR00463">
    <property type="entry name" value="EP450I"/>
</dbReference>
<dbReference type="Proteomes" id="UP000621799">
    <property type="component" value="Unassembled WGS sequence"/>
</dbReference>
<dbReference type="PRINTS" id="PR00385">
    <property type="entry name" value="P450"/>
</dbReference>
<keyword evidence="4" id="KW-0560">Oxidoreductase</keyword>
<feature type="binding site" description="axial binding residue" evidence="3">
    <location>
        <position position="392"/>
    </location>
    <ligand>
        <name>heme</name>
        <dbReference type="ChEBI" id="CHEBI:30413"/>
    </ligand>
    <ligandPart>
        <name>Fe</name>
        <dbReference type="ChEBI" id="CHEBI:18248"/>
    </ligandPart>
</feature>
<keyword evidence="6" id="KW-1185">Reference proteome</keyword>
<comment type="cofactor">
    <cofactor evidence="1 3">
        <name>heme</name>
        <dbReference type="ChEBI" id="CHEBI:30413"/>
    </cofactor>
</comment>
<keyword evidence="3 4" id="KW-0349">Heme</keyword>
<dbReference type="Pfam" id="PF00067">
    <property type="entry name" value="p450"/>
    <property type="match status" value="1"/>
</dbReference>
<keyword evidence="3 4" id="KW-0479">Metal-binding</keyword>
<dbReference type="SUPFAM" id="SSF48264">
    <property type="entry name" value="Cytochrome P450"/>
    <property type="match status" value="1"/>
</dbReference>
<dbReference type="CDD" id="cd11053">
    <property type="entry name" value="CYP110-like"/>
    <property type="match status" value="1"/>
</dbReference>
<dbReference type="InterPro" id="IPR050121">
    <property type="entry name" value="Cytochrome_P450_monoxygenase"/>
</dbReference>
<evidence type="ECO:0000256" key="4">
    <source>
        <dbReference type="RuleBase" id="RU000461"/>
    </source>
</evidence>
<evidence type="ECO:0000256" key="1">
    <source>
        <dbReference type="ARBA" id="ARBA00001971"/>
    </source>
</evidence>
<dbReference type="GO" id="GO:0016705">
    <property type="term" value="F:oxidoreductase activity, acting on paired donors, with incorporation or reduction of molecular oxygen"/>
    <property type="evidence" value="ECO:0007669"/>
    <property type="project" value="InterPro"/>
</dbReference>
<proteinExistence type="inferred from homology"/>
<dbReference type="InterPro" id="IPR017972">
    <property type="entry name" value="Cyt_P450_CS"/>
</dbReference>
<dbReference type="GO" id="GO:0004497">
    <property type="term" value="F:monooxygenase activity"/>
    <property type="evidence" value="ECO:0007669"/>
    <property type="project" value="UniProtKB-KW"/>
</dbReference>
<sequence>MKLPAGPTTNPKLQMFQWVSSPLKYMETNRKRFGDVFTARFGEKFSLVLFSDPQAIREILSADARTFDSGRANGILLPLVGSESMLLLDGDRHKQQRKLMMPPFHGDRMQTYATTIEKITQEVMDSWQVGKPFSVRAATQNITMKMILNVVFGLSEGARYENVRQLMTTVLDMTGSPLGSGSLFFGGLQRDLGPWSPWGRFVRRKAQLDELLFAEIRERRAALDENRTDILTLLLCARDENGEAMSDLELRDELLTLLLAGHETTATALAWALYWIHKLPDVRQKLREELASLGKNPDPMAIVKAPYLNAICQETLRIYPVALITFPRIVKSSFSVMGHHFGPDVLLAPCIYLTHHREDLYPEPKQFKPERFLERQYSPYEFYAFGGGNRRCLGQALALYEMKLAIAKIVSRLDLVLPDDRPIKPVRRGVTLAPSGRLRLVVTAHL</sequence>
<evidence type="ECO:0000313" key="5">
    <source>
        <dbReference type="EMBL" id="MBE9039198.1"/>
    </source>
</evidence>